<dbReference type="GO" id="GO:0004222">
    <property type="term" value="F:metalloendopeptidase activity"/>
    <property type="evidence" value="ECO:0007669"/>
    <property type="project" value="InterPro"/>
</dbReference>
<keyword evidence="7 11" id="KW-0862">Zinc</keyword>
<comment type="subcellular location">
    <subcellularLocation>
        <location evidence="2">Membrane</location>
        <topology evidence="2">Multi-pass membrane protein</topology>
    </subcellularLocation>
</comment>
<dbReference type="CDD" id="cd06163">
    <property type="entry name" value="S2P-M50_PDZ_RseP-like"/>
    <property type="match status" value="1"/>
</dbReference>
<accession>A0A0W0X2Q8</accession>
<dbReference type="RefSeq" id="WP_058503452.1">
    <property type="nucleotide sequence ID" value="NZ_CAAAIF010000005.1"/>
</dbReference>
<dbReference type="SUPFAM" id="SSF50156">
    <property type="entry name" value="PDZ domain-like"/>
    <property type="match status" value="2"/>
</dbReference>
<dbReference type="SMART" id="SM00228">
    <property type="entry name" value="PDZ"/>
    <property type="match status" value="2"/>
</dbReference>
<protein>
    <recommendedName>
        <fullName evidence="11">Zinc metalloprotease</fullName>
        <ecNumber evidence="11">3.4.24.-</ecNumber>
    </recommendedName>
</protein>
<feature type="domain" description="PDZ" evidence="12">
    <location>
        <begin position="209"/>
        <end position="278"/>
    </location>
</feature>
<keyword evidence="5 11" id="KW-0812">Transmembrane</keyword>
<dbReference type="PANTHER" id="PTHR42837:SF2">
    <property type="entry name" value="MEMBRANE METALLOPROTEASE ARASP2, CHLOROPLASTIC-RELATED"/>
    <property type="match status" value="1"/>
</dbReference>
<keyword evidence="8 11" id="KW-1133">Transmembrane helix</keyword>
<dbReference type="GO" id="GO:0046872">
    <property type="term" value="F:metal ion binding"/>
    <property type="evidence" value="ECO:0007669"/>
    <property type="project" value="UniProtKB-KW"/>
</dbReference>
<evidence type="ECO:0000256" key="2">
    <source>
        <dbReference type="ARBA" id="ARBA00004141"/>
    </source>
</evidence>
<dbReference type="STRING" id="45070.Lnau_0372"/>
<evidence type="ECO:0000256" key="11">
    <source>
        <dbReference type="RuleBase" id="RU362031"/>
    </source>
</evidence>
<dbReference type="EC" id="3.4.24.-" evidence="11"/>
<feature type="domain" description="PDZ" evidence="12">
    <location>
        <begin position="112"/>
        <end position="184"/>
    </location>
</feature>
<keyword evidence="10 11" id="KW-0472">Membrane</keyword>
<evidence type="ECO:0000313" key="13">
    <source>
        <dbReference type="EMBL" id="KTD38878.1"/>
    </source>
</evidence>
<dbReference type="PANTHER" id="PTHR42837">
    <property type="entry name" value="REGULATOR OF SIGMA-E PROTEASE RSEP"/>
    <property type="match status" value="1"/>
</dbReference>
<dbReference type="Proteomes" id="UP000054725">
    <property type="component" value="Unassembled WGS sequence"/>
</dbReference>
<dbReference type="InterPro" id="IPR004387">
    <property type="entry name" value="Pept_M50_Zn"/>
</dbReference>
<feature type="transmembrane region" description="Helical" evidence="11">
    <location>
        <begin position="374"/>
        <end position="396"/>
    </location>
</feature>
<dbReference type="CDD" id="cd23081">
    <property type="entry name" value="cpPDZ_EcRseP-like"/>
    <property type="match status" value="1"/>
</dbReference>
<evidence type="ECO:0000256" key="9">
    <source>
        <dbReference type="ARBA" id="ARBA00023049"/>
    </source>
</evidence>
<keyword evidence="14" id="KW-1185">Reference proteome</keyword>
<evidence type="ECO:0000256" key="1">
    <source>
        <dbReference type="ARBA" id="ARBA00001947"/>
    </source>
</evidence>
<evidence type="ECO:0000256" key="8">
    <source>
        <dbReference type="ARBA" id="ARBA00022989"/>
    </source>
</evidence>
<sequence length="450" mass="49112">MVATLLYFFLALLLLITVHEYGHFLVARLCGVKVLRFSFGFGKVLARWQGKQGTEYVWSLLPLGGYVKMLDEGEGEVPAAERHLAFNNKSVWARIAIIVAGPLFNFIFAFVALWLVLVIGIKSLAPMIDGVNANSIAAKAGLEPKQEIVALDDRKINSWRDFQFALMPLLGSDITVSLTVKSLGNGQKKTLSLPLANWELDPKKPDPLKSLGIKPFIPNIPPIIGEIVKESPANAAGLQAGDVIKEINNKPIDDWLDLVEYVRQHPDEQLALVISRKGENQVVNLQIGAKLNGSKKEGFLGLRSEKVDWPAQWLRTERQGPLQAVRTAFTQTVELTGATFSLIGRFVTGKLALQSISGPVGIAQGAGESARSGLTYYLSFLALVSISLGVLNILPIPMLDGGHLLYCIIEVIRGRPLSDNIKSVGIYLGLMVLMGLMLLALSNDISRLTN</sequence>
<evidence type="ECO:0000256" key="10">
    <source>
        <dbReference type="ARBA" id="ARBA00023136"/>
    </source>
</evidence>
<evidence type="ECO:0000256" key="5">
    <source>
        <dbReference type="ARBA" id="ARBA00022692"/>
    </source>
</evidence>
<dbReference type="InterPro" id="IPR036034">
    <property type="entry name" value="PDZ_sf"/>
</dbReference>
<evidence type="ECO:0000256" key="7">
    <source>
        <dbReference type="ARBA" id="ARBA00022833"/>
    </source>
</evidence>
<keyword evidence="6 11" id="KW-0378">Hydrolase</keyword>
<comment type="caution">
    <text evidence="13">The sequence shown here is derived from an EMBL/GenBank/DDBJ whole genome shotgun (WGS) entry which is preliminary data.</text>
</comment>
<evidence type="ECO:0000313" key="14">
    <source>
        <dbReference type="Proteomes" id="UP000054725"/>
    </source>
</evidence>
<feature type="transmembrane region" description="Helical" evidence="11">
    <location>
        <begin position="424"/>
        <end position="441"/>
    </location>
</feature>
<comment type="similarity">
    <text evidence="3 11">Belongs to the peptidase M50B family.</text>
</comment>
<gene>
    <name evidence="13" type="ORF">Lnau_0372</name>
</gene>
<keyword evidence="4 13" id="KW-0645">Protease</keyword>
<keyword evidence="9 11" id="KW-0482">Metalloprotease</keyword>
<dbReference type="Pfam" id="PF17820">
    <property type="entry name" value="PDZ_6"/>
    <property type="match status" value="1"/>
</dbReference>
<keyword evidence="11" id="KW-0479">Metal-binding</keyword>
<dbReference type="EMBL" id="LNYO01000004">
    <property type="protein sequence ID" value="KTD38878.1"/>
    <property type="molecule type" value="Genomic_DNA"/>
</dbReference>
<name>A0A0W0X2Q8_9GAMM</name>
<organism evidence="13 14">
    <name type="scientific">Legionella nautarum</name>
    <dbReference type="NCBI Taxonomy" id="45070"/>
    <lineage>
        <taxon>Bacteria</taxon>
        <taxon>Pseudomonadati</taxon>
        <taxon>Pseudomonadota</taxon>
        <taxon>Gammaproteobacteria</taxon>
        <taxon>Legionellales</taxon>
        <taxon>Legionellaceae</taxon>
        <taxon>Legionella</taxon>
    </lineage>
</organism>
<dbReference type="GO" id="GO:0006508">
    <property type="term" value="P:proteolysis"/>
    <property type="evidence" value="ECO:0007669"/>
    <property type="project" value="UniProtKB-KW"/>
</dbReference>
<reference evidence="13 14" key="1">
    <citation type="submission" date="2015-11" db="EMBL/GenBank/DDBJ databases">
        <title>Genomic analysis of 38 Legionella species identifies large and diverse effector repertoires.</title>
        <authorList>
            <person name="Burstein D."/>
            <person name="Amaro F."/>
            <person name="Zusman T."/>
            <person name="Lifshitz Z."/>
            <person name="Cohen O."/>
            <person name="Gilbert J.A."/>
            <person name="Pupko T."/>
            <person name="Shuman H.A."/>
            <person name="Segal G."/>
        </authorList>
    </citation>
    <scope>NUCLEOTIDE SEQUENCE [LARGE SCALE GENOMIC DNA]</scope>
    <source>
        <strain evidence="13 14">ATCC 49506</strain>
    </source>
</reference>
<evidence type="ECO:0000256" key="3">
    <source>
        <dbReference type="ARBA" id="ARBA00007931"/>
    </source>
</evidence>
<dbReference type="Gene3D" id="2.30.42.10">
    <property type="match status" value="2"/>
</dbReference>
<comment type="cofactor">
    <cofactor evidence="1 11">
        <name>Zn(2+)</name>
        <dbReference type="ChEBI" id="CHEBI:29105"/>
    </cofactor>
</comment>
<dbReference type="PATRIC" id="fig|45070.6.peg.393"/>
<dbReference type="InterPro" id="IPR008915">
    <property type="entry name" value="Peptidase_M50"/>
</dbReference>
<evidence type="ECO:0000256" key="6">
    <source>
        <dbReference type="ARBA" id="ARBA00022801"/>
    </source>
</evidence>
<dbReference type="NCBIfam" id="TIGR00054">
    <property type="entry name" value="RIP metalloprotease RseP"/>
    <property type="match status" value="1"/>
</dbReference>
<dbReference type="InterPro" id="IPR001478">
    <property type="entry name" value="PDZ"/>
</dbReference>
<proteinExistence type="inferred from homology"/>
<dbReference type="GO" id="GO:0016020">
    <property type="term" value="C:membrane"/>
    <property type="evidence" value="ECO:0007669"/>
    <property type="project" value="UniProtKB-SubCell"/>
</dbReference>
<dbReference type="AlphaFoldDB" id="A0A0W0X2Q8"/>
<feature type="transmembrane region" description="Helical" evidence="11">
    <location>
        <begin position="91"/>
        <end position="117"/>
    </location>
</feature>
<dbReference type="InterPro" id="IPR041489">
    <property type="entry name" value="PDZ_6"/>
</dbReference>
<dbReference type="Pfam" id="PF02163">
    <property type="entry name" value="Peptidase_M50"/>
    <property type="match status" value="1"/>
</dbReference>
<evidence type="ECO:0000256" key="4">
    <source>
        <dbReference type="ARBA" id="ARBA00022670"/>
    </source>
</evidence>
<dbReference type="OrthoDB" id="9782003at2"/>
<evidence type="ECO:0000259" key="12">
    <source>
        <dbReference type="SMART" id="SM00228"/>
    </source>
</evidence>